<dbReference type="RefSeq" id="WP_368392835.1">
    <property type="nucleotide sequence ID" value="NZ_JBFRYC010000013.1"/>
</dbReference>
<organism evidence="2 3">
    <name type="scientific">Thioclava arctica</name>
    <dbReference type="NCBI Taxonomy" id="3238301"/>
    <lineage>
        <taxon>Bacteria</taxon>
        <taxon>Pseudomonadati</taxon>
        <taxon>Pseudomonadota</taxon>
        <taxon>Alphaproteobacteria</taxon>
        <taxon>Rhodobacterales</taxon>
        <taxon>Paracoccaceae</taxon>
        <taxon>Thioclava</taxon>
    </lineage>
</organism>
<reference evidence="2 3" key="1">
    <citation type="journal article" date="2011" name="Int. J. Syst. Evol. Microbiol.">
        <title>Zhongshania antarctica gen. nov., sp. nov. and Zhongshania guokunii sp. nov., gammaproteobacteria respectively isolated from coastal attached (fast) ice and surface seawater of the Antarctic.</title>
        <authorList>
            <person name="Li H.J."/>
            <person name="Zhang X.Y."/>
            <person name="Chen C.X."/>
            <person name="Zhang Y.J."/>
            <person name="Gao Z.M."/>
            <person name="Yu Y."/>
            <person name="Chen X.L."/>
            <person name="Chen B."/>
            <person name="Zhang Y.Z."/>
        </authorList>
    </citation>
    <scope>NUCLEOTIDE SEQUENCE [LARGE SCALE GENOMIC DNA]</scope>
    <source>
        <strain evidence="2 3">15-R06ZXC-3</strain>
    </source>
</reference>
<name>A0ABV3TNS1_9RHOB</name>
<feature type="transmembrane region" description="Helical" evidence="1">
    <location>
        <begin position="68"/>
        <end position="93"/>
    </location>
</feature>
<evidence type="ECO:0000313" key="2">
    <source>
        <dbReference type="EMBL" id="MEX1663261.1"/>
    </source>
</evidence>
<accession>A0ABV3TNS1</accession>
<comment type="caution">
    <text evidence="2">The sequence shown here is derived from an EMBL/GenBank/DDBJ whole genome shotgun (WGS) entry which is preliminary data.</text>
</comment>
<dbReference type="Pfam" id="PF10011">
    <property type="entry name" value="DUF2254"/>
    <property type="match status" value="1"/>
</dbReference>
<keyword evidence="1" id="KW-0472">Membrane</keyword>
<feature type="transmembrane region" description="Helical" evidence="1">
    <location>
        <begin position="21"/>
        <end position="40"/>
    </location>
</feature>
<dbReference type="Proteomes" id="UP001557465">
    <property type="component" value="Unassembled WGS sequence"/>
</dbReference>
<dbReference type="InterPro" id="IPR018723">
    <property type="entry name" value="DUF2254_membrane"/>
</dbReference>
<keyword evidence="3" id="KW-1185">Reference proteome</keyword>
<dbReference type="EMBL" id="JBFRYC010000013">
    <property type="protein sequence ID" value="MEX1663261.1"/>
    <property type="molecule type" value="Genomic_DNA"/>
</dbReference>
<sequence length="441" mass="47718">MAASFSITRVTALWGRLNSSFWFLPAAMALSAIALSFVLIEVDALRDVAQTDNPSALYTFGPEGARTMLSVIASSMITVASLIFSITMLSLQLASSQFGPRTLGNFMRDRSNQIVLGTFIATFLYCLFVLRSVRGTEGSSFVPHLAVAFGVLMAAASVALLLYFIHHIATSIRVETLLEKLTIEGCAAVDQVFPERLGHGQADEAAGQTLPFDFEADSRQIPADSDGYVQSIGGDVLMRLAAKNDLVLQVAARPGVFVTQGACVITAYPKARVSDEIDEDLRGAVVIGRDRTPYQDLEFAIRRIVELAQRSLSPGINDPTTAIYCIDRLGQVLGRVADRDIPSPMRLDEGGQLRVLTEVFDLGHVTCRSFAAIARYGMTDADVVTRLAETLAKLEKSFPLAASVAVAELREQVLRESGGPTVHAFDHKTLLDLKESSGKKL</sequence>
<feature type="transmembrane region" description="Helical" evidence="1">
    <location>
        <begin position="145"/>
        <end position="165"/>
    </location>
</feature>
<protein>
    <submittedName>
        <fullName evidence="2">DUF2254 domain-containing protein</fullName>
    </submittedName>
</protein>
<keyword evidence="1" id="KW-1133">Transmembrane helix</keyword>
<gene>
    <name evidence="2" type="ORF">AB4874_16725</name>
</gene>
<evidence type="ECO:0000313" key="3">
    <source>
        <dbReference type="Proteomes" id="UP001557465"/>
    </source>
</evidence>
<proteinExistence type="predicted"/>
<evidence type="ECO:0000256" key="1">
    <source>
        <dbReference type="SAM" id="Phobius"/>
    </source>
</evidence>
<feature type="transmembrane region" description="Helical" evidence="1">
    <location>
        <begin position="114"/>
        <end position="133"/>
    </location>
</feature>
<keyword evidence="1" id="KW-0812">Transmembrane</keyword>